<dbReference type="PANTHER" id="PTHR10075">
    <property type="entry name" value="BASIGIN RELATED"/>
    <property type="match status" value="1"/>
</dbReference>
<keyword evidence="2" id="KW-1003">Cell membrane</keyword>
<dbReference type="SUPFAM" id="SSF48726">
    <property type="entry name" value="Immunoglobulin"/>
    <property type="match status" value="2"/>
</dbReference>
<sequence>LRYGCCPDGVTSARAYGQAGCSTFPTDSSNNDDQRLFESQVTVRDNPSGECRSSMFGCCHDELTPALGPSGEGCRSGPRHLYSAPCLLLSAEGPCSDWTVRWFFIPDAGLCNRFWYGGCHGNLNNFETEEECERRCRRSGGMNRPDERTPWWSPHPGRQSESSLLPTRAPNRGSVQLQPERPIHRLNIERSDPSSVSARPGQTVRLLCRVDAFPTPRIEWYKDGRLLFSVRHRQQPDGSLQISWVREQDAGLYTCRASNAHGQASRPVQLNIQAAAHVRPSVSVIEAQVGFSAQLPCLAEGWPRSQMFWERDGTRIGLEAQPRLTQLDDQSLRFTSVTPSDAGEYVCVAHNTAGQLQRMVVELKVKGF</sequence>
<feature type="region of interest" description="Disordered" evidence="8">
    <location>
        <begin position="138"/>
        <end position="176"/>
    </location>
</feature>
<evidence type="ECO:0000313" key="12">
    <source>
        <dbReference type="Proteomes" id="UP000287033"/>
    </source>
</evidence>
<dbReference type="GO" id="GO:0007411">
    <property type="term" value="P:axon guidance"/>
    <property type="evidence" value="ECO:0007669"/>
    <property type="project" value="TreeGrafter"/>
</dbReference>
<evidence type="ECO:0000256" key="1">
    <source>
        <dbReference type="ARBA" id="ARBA00004236"/>
    </source>
</evidence>
<keyword evidence="3" id="KW-0677">Repeat</keyword>
<dbReference type="InterPro" id="IPR007110">
    <property type="entry name" value="Ig-like_dom"/>
</dbReference>
<evidence type="ECO:0000256" key="4">
    <source>
        <dbReference type="ARBA" id="ARBA00023136"/>
    </source>
</evidence>
<gene>
    <name evidence="11" type="ORF">chiPu_0021955</name>
</gene>
<dbReference type="GO" id="GO:0098632">
    <property type="term" value="F:cell-cell adhesion mediator activity"/>
    <property type="evidence" value="ECO:0007669"/>
    <property type="project" value="TreeGrafter"/>
</dbReference>
<dbReference type="Gene3D" id="2.60.40.10">
    <property type="entry name" value="Immunoglobulins"/>
    <property type="match status" value="2"/>
</dbReference>
<evidence type="ECO:0000259" key="9">
    <source>
        <dbReference type="PROSITE" id="PS50279"/>
    </source>
</evidence>
<dbReference type="InterPro" id="IPR013783">
    <property type="entry name" value="Ig-like_fold"/>
</dbReference>
<dbReference type="SMART" id="SM00131">
    <property type="entry name" value="KU"/>
    <property type="match status" value="1"/>
</dbReference>
<dbReference type="InterPro" id="IPR003599">
    <property type="entry name" value="Ig_sub"/>
</dbReference>
<dbReference type="FunFam" id="2.60.40.10:FF:000005">
    <property type="entry name" value="Neuronal cell adhesion molecule"/>
    <property type="match status" value="1"/>
</dbReference>
<dbReference type="Pfam" id="PF00014">
    <property type="entry name" value="Kunitz_BPTI"/>
    <property type="match status" value="1"/>
</dbReference>
<evidence type="ECO:0008006" key="13">
    <source>
        <dbReference type="Google" id="ProtNLM"/>
    </source>
</evidence>
<dbReference type="GO" id="GO:0070593">
    <property type="term" value="P:dendrite self-avoidance"/>
    <property type="evidence" value="ECO:0007669"/>
    <property type="project" value="TreeGrafter"/>
</dbReference>
<name>A0A401RFZ7_CHIPU</name>
<dbReference type="Pfam" id="PF07679">
    <property type="entry name" value="I-set"/>
    <property type="match status" value="1"/>
</dbReference>
<dbReference type="PROSITE" id="PS50279">
    <property type="entry name" value="BPTI_KUNITZ_2"/>
    <property type="match status" value="1"/>
</dbReference>
<evidence type="ECO:0000256" key="6">
    <source>
        <dbReference type="ARBA" id="ARBA00023180"/>
    </source>
</evidence>
<dbReference type="Proteomes" id="UP000287033">
    <property type="component" value="Unassembled WGS sequence"/>
</dbReference>
<dbReference type="STRING" id="137246.A0A401RFZ7"/>
<evidence type="ECO:0000259" key="10">
    <source>
        <dbReference type="PROSITE" id="PS50835"/>
    </source>
</evidence>
<dbReference type="PANTHER" id="PTHR10075:SF14">
    <property type="entry name" value="CELL ADHESION MOLECULE DSCAM2-RELATED"/>
    <property type="match status" value="1"/>
</dbReference>
<evidence type="ECO:0000256" key="7">
    <source>
        <dbReference type="ARBA" id="ARBA00023319"/>
    </source>
</evidence>
<dbReference type="SMART" id="SM00409">
    <property type="entry name" value="IG"/>
    <property type="match status" value="2"/>
</dbReference>
<keyword evidence="5" id="KW-1015">Disulfide bond</keyword>
<dbReference type="OMA" id="TYACELE"/>
<dbReference type="CDD" id="cd00096">
    <property type="entry name" value="Ig"/>
    <property type="match status" value="1"/>
</dbReference>
<dbReference type="OrthoDB" id="9948486at2759"/>
<evidence type="ECO:0000256" key="8">
    <source>
        <dbReference type="SAM" id="MobiDB-lite"/>
    </source>
</evidence>
<reference evidence="11 12" key="1">
    <citation type="journal article" date="2018" name="Nat. Ecol. Evol.">
        <title>Shark genomes provide insights into elasmobranch evolution and the origin of vertebrates.</title>
        <authorList>
            <person name="Hara Y"/>
            <person name="Yamaguchi K"/>
            <person name="Onimaru K"/>
            <person name="Kadota M"/>
            <person name="Koyanagi M"/>
            <person name="Keeley SD"/>
            <person name="Tatsumi K"/>
            <person name="Tanaka K"/>
            <person name="Motone F"/>
            <person name="Kageyama Y"/>
            <person name="Nozu R"/>
            <person name="Adachi N"/>
            <person name="Nishimura O"/>
            <person name="Nakagawa R"/>
            <person name="Tanegashima C"/>
            <person name="Kiyatake I"/>
            <person name="Matsumoto R"/>
            <person name="Murakumo K"/>
            <person name="Nishida K"/>
            <person name="Terakita A"/>
            <person name="Kuratani S"/>
            <person name="Sato K"/>
            <person name="Hyodo S Kuraku.S."/>
        </authorList>
    </citation>
    <scope>NUCLEOTIDE SEQUENCE [LARGE SCALE GENOMIC DNA]</scope>
</reference>
<accession>A0A401RFZ7</accession>
<feature type="non-terminal residue" evidence="11">
    <location>
        <position position="1"/>
    </location>
</feature>
<dbReference type="GO" id="GO:0030424">
    <property type="term" value="C:axon"/>
    <property type="evidence" value="ECO:0007669"/>
    <property type="project" value="TreeGrafter"/>
</dbReference>
<dbReference type="PROSITE" id="PS50835">
    <property type="entry name" value="IG_LIKE"/>
    <property type="match status" value="2"/>
</dbReference>
<dbReference type="AlphaFoldDB" id="A0A401RFZ7"/>
<dbReference type="Pfam" id="PF13927">
    <property type="entry name" value="Ig_3"/>
    <property type="match status" value="1"/>
</dbReference>
<dbReference type="InterPro" id="IPR013098">
    <property type="entry name" value="Ig_I-set"/>
</dbReference>
<comment type="subcellular location">
    <subcellularLocation>
        <location evidence="1">Cell membrane</location>
    </subcellularLocation>
</comment>
<dbReference type="InterPro" id="IPR036880">
    <property type="entry name" value="Kunitz_BPTI_sf"/>
</dbReference>
<evidence type="ECO:0000256" key="3">
    <source>
        <dbReference type="ARBA" id="ARBA00022737"/>
    </source>
</evidence>
<dbReference type="GO" id="GO:0007156">
    <property type="term" value="P:homophilic cell adhesion via plasma membrane adhesion molecules"/>
    <property type="evidence" value="ECO:0007669"/>
    <property type="project" value="TreeGrafter"/>
</dbReference>
<feature type="domain" description="Ig-like" evidence="10">
    <location>
        <begin position="280"/>
        <end position="362"/>
    </location>
</feature>
<dbReference type="PROSITE" id="PS00280">
    <property type="entry name" value="BPTI_KUNITZ_1"/>
    <property type="match status" value="1"/>
</dbReference>
<dbReference type="EMBL" id="BEZZ01005355">
    <property type="protein sequence ID" value="GCC17078.1"/>
    <property type="molecule type" value="Genomic_DNA"/>
</dbReference>
<dbReference type="GO" id="GO:0005886">
    <property type="term" value="C:plasma membrane"/>
    <property type="evidence" value="ECO:0007669"/>
    <property type="project" value="UniProtKB-SubCell"/>
</dbReference>
<dbReference type="InterPro" id="IPR003598">
    <property type="entry name" value="Ig_sub2"/>
</dbReference>
<evidence type="ECO:0000313" key="11">
    <source>
        <dbReference type="EMBL" id="GCC17078.1"/>
    </source>
</evidence>
<evidence type="ECO:0000256" key="5">
    <source>
        <dbReference type="ARBA" id="ARBA00023157"/>
    </source>
</evidence>
<dbReference type="SMART" id="SM00408">
    <property type="entry name" value="IGc2"/>
    <property type="match status" value="2"/>
</dbReference>
<evidence type="ECO:0000256" key="2">
    <source>
        <dbReference type="ARBA" id="ARBA00022475"/>
    </source>
</evidence>
<keyword evidence="12" id="KW-1185">Reference proteome</keyword>
<organism evidence="11 12">
    <name type="scientific">Chiloscyllium punctatum</name>
    <name type="common">Brownbanded bambooshark</name>
    <name type="synonym">Hemiscyllium punctatum</name>
    <dbReference type="NCBI Taxonomy" id="137246"/>
    <lineage>
        <taxon>Eukaryota</taxon>
        <taxon>Metazoa</taxon>
        <taxon>Chordata</taxon>
        <taxon>Craniata</taxon>
        <taxon>Vertebrata</taxon>
        <taxon>Chondrichthyes</taxon>
        <taxon>Elasmobranchii</taxon>
        <taxon>Galeomorphii</taxon>
        <taxon>Galeoidea</taxon>
        <taxon>Orectolobiformes</taxon>
        <taxon>Hemiscylliidae</taxon>
        <taxon>Chiloscyllium</taxon>
    </lineage>
</organism>
<feature type="domain" description="Ig-like" evidence="10">
    <location>
        <begin position="179"/>
        <end position="271"/>
    </location>
</feature>
<dbReference type="GO" id="GO:0004867">
    <property type="term" value="F:serine-type endopeptidase inhibitor activity"/>
    <property type="evidence" value="ECO:0007669"/>
    <property type="project" value="InterPro"/>
</dbReference>
<dbReference type="Gene3D" id="4.10.410.10">
    <property type="entry name" value="Pancreatic trypsin inhibitor Kunitz domain"/>
    <property type="match status" value="1"/>
</dbReference>
<keyword evidence="6" id="KW-0325">Glycoprotein</keyword>
<comment type="caution">
    <text evidence="11">The sequence shown here is derived from an EMBL/GenBank/DDBJ whole genome shotgun (WGS) entry which is preliminary data.</text>
</comment>
<feature type="domain" description="BPTI/Kunitz inhibitor" evidence="9">
    <location>
        <begin position="86"/>
        <end position="136"/>
    </location>
</feature>
<dbReference type="InterPro" id="IPR036179">
    <property type="entry name" value="Ig-like_dom_sf"/>
</dbReference>
<dbReference type="FunFam" id="4.10.410.10:FF:000017">
    <property type="entry name" value="papilin isoform X2"/>
    <property type="match status" value="1"/>
</dbReference>
<proteinExistence type="predicted"/>
<keyword evidence="7" id="KW-0393">Immunoglobulin domain</keyword>
<dbReference type="PRINTS" id="PR00759">
    <property type="entry name" value="BASICPTASE"/>
</dbReference>
<dbReference type="SUPFAM" id="SSF57362">
    <property type="entry name" value="BPTI-like"/>
    <property type="match status" value="1"/>
</dbReference>
<dbReference type="InterPro" id="IPR002223">
    <property type="entry name" value="Kunitz_BPTI"/>
</dbReference>
<dbReference type="FunFam" id="2.60.40.10:FF:000032">
    <property type="entry name" value="palladin isoform X1"/>
    <property type="match status" value="1"/>
</dbReference>
<dbReference type="InterPro" id="IPR020901">
    <property type="entry name" value="Prtase_inh_Kunz-CS"/>
</dbReference>
<protein>
    <recommendedName>
        <fullName evidence="13">Papilin</fullName>
    </recommendedName>
</protein>
<keyword evidence="4" id="KW-0472">Membrane</keyword>